<feature type="domain" description="Bacterial sugar transferase" evidence="8">
    <location>
        <begin position="278"/>
        <end position="465"/>
    </location>
</feature>
<dbReference type="Proteomes" id="UP001575652">
    <property type="component" value="Unassembled WGS sequence"/>
</dbReference>
<evidence type="ECO:0000256" key="2">
    <source>
        <dbReference type="ARBA" id="ARBA00006464"/>
    </source>
</evidence>
<organism evidence="9 10">
    <name type="scientific">Arthrobacter halodurans</name>
    <dbReference type="NCBI Taxonomy" id="516699"/>
    <lineage>
        <taxon>Bacteria</taxon>
        <taxon>Bacillati</taxon>
        <taxon>Actinomycetota</taxon>
        <taxon>Actinomycetes</taxon>
        <taxon>Micrococcales</taxon>
        <taxon>Micrococcaceae</taxon>
        <taxon>Arthrobacter</taxon>
    </lineage>
</organism>
<feature type="transmembrane region" description="Helical" evidence="7">
    <location>
        <begin position="105"/>
        <end position="124"/>
    </location>
</feature>
<protein>
    <submittedName>
        <fullName evidence="9">Sugar transferase</fullName>
        <ecNumber evidence="9">2.7.8.-</ecNumber>
    </submittedName>
</protein>
<proteinExistence type="inferred from homology"/>
<feature type="transmembrane region" description="Helical" evidence="7">
    <location>
        <begin position="82"/>
        <end position="99"/>
    </location>
</feature>
<comment type="similarity">
    <text evidence="2">Belongs to the bacterial sugar transferase family.</text>
</comment>
<comment type="subcellular location">
    <subcellularLocation>
        <location evidence="1">Membrane</location>
        <topology evidence="1">Multi-pass membrane protein</topology>
    </subcellularLocation>
</comment>
<dbReference type="PANTHER" id="PTHR30576">
    <property type="entry name" value="COLANIC BIOSYNTHESIS UDP-GLUCOSE LIPID CARRIER TRANSFERASE"/>
    <property type="match status" value="1"/>
</dbReference>
<evidence type="ECO:0000256" key="1">
    <source>
        <dbReference type="ARBA" id="ARBA00004141"/>
    </source>
</evidence>
<evidence type="ECO:0000256" key="6">
    <source>
        <dbReference type="ARBA" id="ARBA00023136"/>
    </source>
</evidence>
<dbReference type="EMBL" id="JBHDLJ010000003">
    <property type="protein sequence ID" value="MFB0833965.1"/>
    <property type="molecule type" value="Genomic_DNA"/>
</dbReference>
<evidence type="ECO:0000259" key="8">
    <source>
        <dbReference type="Pfam" id="PF02397"/>
    </source>
</evidence>
<feature type="transmembrane region" description="Helical" evidence="7">
    <location>
        <begin position="283"/>
        <end position="304"/>
    </location>
</feature>
<gene>
    <name evidence="9" type="ORF">ACETWP_05125</name>
</gene>
<keyword evidence="3 9" id="KW-0808">Transferase</keyword>
<dbReference type="NCBIfam" id="TIGR03025">
    <property type="entry name" value="EPS_sugtrans"/>
    <property type="match status" value="1"/>
</dbReference>
<evidence type="ECO:0000256" key="4">
    <source>
        <dbReference type="ARBA" id="ARBA00022692"/>
    </source>
</evidence>
<keyword evidence="10" id="KW-1185">Reference proteome</keyword>
<dbReference type="GO" id="GO:0016740">
    <property type="term" value="F:transferase activity"/>
    <property type="evidence" value="ECO:0007669"/>
    <property type="project" value="UniProtKB-KW"/>
</dbReference>
<dbReference type="PANTHER" id="PTHR30576:SF10">
    <property type="entry name" value="SLL5057 PROTEIN"/>
    <property type="match status" value="1"/>
</dbReference>
<dbReference type="EC" id="2.7.8.-" evidence="9"/>
<evidence type="ECO:0000256" key="3">
    <source>
        <dbReference type="ARBA" id="ARBA00022679"/>
    </source>
</evidence>
<reference evidence="9 10" key="1">
    <citation type="submission" date="2024-09" db="EMBL/GenBank/DDBJ databases">
        <authorList>
            <person name="Salinas-Garcia M.A."/>
            <person name="Prieme A."/>
        </authorList>
    </citation>
    <scope>NUCLEOTIDE SEQUENCE [LARGE SCALE GENOMIC DNA]</scope>
    <source>
        <strain evidence="9 10">DSM 21081</strain>
    </source>
</reference>
<keyword evidence="4 7" id="KW-0812">Transmembrane</keyword>
<feature type="transmembrane region" description="Helical" evidence="7">
    <location>
        <begin position="43"/>
        <end position="61"/>
    </location>
</feature>
<evidence type="ECO:0000313" key="9">
    <source>
        <dbReference type="EMBL" id="MFB0833965.1"/>
    </source>
</evidence>
<comment type="caution">
    <text evidence="9">The sequence shown here is derived from an EMBL/GenBank/DDBJ whole genome shotgun (WGS) entry which is preliminary data.</text>
</comment>
<dbReference type="RefSeq" id="WP_373971140.1">
    <property type="nucleotide sequence ID" value="NZ_JBHDLJ010000003.1"/>
</dbReference>
<dbReference type="InterPro" id="IPR003362">
    <property type="entry name" value="Bact_transf"/>
</dbReference>
<evidence type="ECO:0000256" key="5">
    <source>
        <dbReference type="ARBA" id="ARBA00022989"/>
    </source>
</evidence>
<keyword evidence="5 7" id="KW-1133">Transmembrane helix</keyword>
<dbReference type="InterPro" id="IPR017475">
    <property type="entry name" value="EPS_sugar_tfrase"/>
</dbReference>
<sequence>MLPNRLALLDAACISVAIGAAQLLRFGFQSDDVIVTQRVQPNYWVVSVAIAVLWWLFLTAWNSREIRILGAGTEEYKRVTAASLYLFGGIAILSYAADVDTARGYVGLALPLGLALILIGRWLFRRRLAAGRRQGKFTRRIVILGGPGAVEHLCRGLMSAPEAGYVPVAAVMPGFRMEAPNGQELPVPVLSVSTNLEGILGAIEQGDADAIAISSGSALKPRLIRELGWELQARGISMIMAPALTDVAGPRIHTQPVAGLPMIHVTTPKLEGTKGVAKRTFDILSSGLAMLLLSPLLIAVAIAVKLDSPGPAFFHQDRVGKDGAPFKMHKFRSMVVDAEARLEALRAQSEGNGVLFKLKNDPRITRLGAFIRRFSIDELPQLWNVFVGEMSMVGPRPPLPGEVATYEDYVHRRLMVQPGITGLWQVSGRSDLSWDDSVRLDLYYVENWSMMQDFVILFRTAKAVVGKDGAY</sequence>
<evidence type="ECO:0000313" key="10">
    <source>
        <dbReference type="Proteomes" id="UP001575652"/>
    </source>
</evidence>
<keyword evidence="6 7" id="KW-0472">Membrane</keyword>
<name>A0ABV4UMM6_9MICC</name>
<dbReference type="Pfam" id="PF02397">
    <property type="entry name" value="Bac_transf"/>
    <property type="match status" value="1"/>
</dbReference>
<evidence type="ECO:0000256" key="7">
    <source>
        <dbReference type="SAM" id="Phobius"/>
    </source>
</evidence>
<accession>A0ABV4UMM6</accession>